<dbReference type="Proteomes" id="UP000245202">
    <property type="component" value="Unassembled WGS sequence"/>
</dbReference>
<keyword evidence="3" id="KW-1185">Reference proteome</keyword>
<accession>A0A2R5EW19</accession>
<dbReference type="RefSeq" id="WP_108994014.1">
    <property type="nucleotide sequence ID" value="NZ_BDQX01000206.1"/>
</dbReference>
<dbReference type="EMBL" id="BDQX01000206">
    <property type="protein sequence ID" value="GBG09238.1"/>
    <property type="molecule type" value="Genomic_DNA"/>
</dbReference>
<dbReference type="InterPro" id="IPR013658">
    <property type="entry name" value="SGL"/>
</dbReference>
<name>A0A2R5EW19_9BACL</name>
<comment type="caution">
    <text evidence="2">The sequence shown here is derived from an EMBL/GenBank/DDBJ whole genome shotgun (WGS) entry which is preliminary data.</text>
</comment>
<dbReference type="PANTHER" id="PTHR47572">
    <property type="entry name" value="LIPOPROTEIN-RELATED"/>
    <property type="match status" value="1"/>
</dbReference>
<dbReference type="PANTHER" id="PTHR47572:SF5">
    <property type="entry name" value="BLR2277 PROTEIN"/>
    <property type="match status" value="1"/>
</dbReference>
<gene>
    <name evidence="2" type="ORF">PAT3040_03879</name>
</gene>
<evidence type="ECO:0000313" key="3">
    <source>
        <dbReference type="Proteomes" id="UP000245202"/>
    </source>
</evidence>
<evidence type="ECO:0000313" key="2">
    <source>
        <dbReference type="EMBL" id="GBG09238.1"/>
    </source>
</evidence>
<evidence type="ECO:0000259" key="1">
    <source>
        <dbReference type="Pfam" id="PF08450"/>
    </source>
</evidence>
<protein>
    <submittedName>
        <fullName evidence="2">Gluconolactonase</fullName>
    </submittedName>
</protein>
<organism evidence="2 3">
    <name type="scientific">Paenibacillus agaridevorans</name>
    <dbReference type="NCBI Taxonomy" id="171404"/>
    <lineage>
        <taxon>Bacteria</taxon>
        <taxon>Bacillati</taxon>
        <taxon>Bacillota</taxon>
        <taxon>Bacilli</taxon>
        <taxon>Bacillales</taxon>
        <taxon>Paenibacillaceae</taxon>
        <taxon>Paenibacillus</taxon>
    </lineage>
</organism>
<sequence>MHDDLLYTSRVFTEPFGFTDGIEGPACDRHGNLYAVNYARQHTIGRITPDGQCAVFVELENGSIGNGIRFNRAGDMLIADYTRHQILKVEMATRHVSVLAHEPSMSQPNDIAITDDDIVFASDPDWEASLGRLWRIEPDGTTTLLEEGMGTTNGIEVSPDGKRLYVNESFQRKIWVYDLSADAQISNKCLLFAFDDYGLDGMRCDMEGNLYVTRYGKGSVVKLSPGGEILEEIMLTGKNCTNLTFGGHDGRTCYVTVADTGNIEVFRVDAPGRCWTMQQAQSFTNIRSVGEEQEGS</sequence>
<dbReference type="Pfam" id="PF08450">
    <property type="entry name" value="SGL"/>
    <property type="match status" value="1"/>
</dbReference>
<proteinExistence type="predicted"/>
<dbReference type="AlphaFoldDB" id="A0A2R5EW19"/>
<dbReference type="InterPro" id="IPR051262">
    <property type="entry name" value="SMP-30/CGR1_Lactonase"/>
</dbReference>
<dbReference type="SUPFAM" id="SSF63829">
    <property type="entry name" value="Calcium-dependent phosphotriesterase"/>
    <property type="match status" value="1"/>
</dbReference>
<feature type="domain" description="SMP-30/Gluconolactonase/LRE-like region" evidence="1">
    <location>
        <begin position="23"/>
        <end position="258"/>
    </location>
</feature>
<reference evidence="2 3" key="1">
    <citation type="submission" date="2017-08" db="EMBL/GenBank/DDBJ databases">
        <title>Substantial Increase in Enzyme Production by Combined Drug-Resistance Mutations in Paenibacillus agaridevorans.</title>
        <authorList>
            <person name="Tanaka Y."/>
            <person name="Funane K."/>
            <person name="Hosaka T."/>
            <person name="Shiwa Y."/>
            <person name="Fujita N."/>
            <person name="Miyazaki T."/>
            <person name="Yoshikawa H."/>
            <person name="Murakami K."/>
            <person name="Kasahara K."/>
            <person name="Inaoka T."/>
            <person name="Hiraga Y."/>
            <person name="Ochi K."/>
        </authorList>
    </citation>
    <scope>NUCLEOTIDE SEQUENCE [LARGE SCALE GENOMIC DNA]</scope>
    <source>
        <strain evidence="2 3">T-3040</strain>
    </source>
</reference>
<dbReference type="Gene3D" id="2.120.10.30">
    <property type="entry name" value="TolB, C-terminal domain"/>
    <property type="match status" value="1"/>
</dbReference>
<dbReference type="InterPro" id="IPR011042">
    <property type="entry name" value="6-blade_b-propeller_TolB-like"/>
</dbReference>